<gene>
    <name evidence="1" type="ORF">JE024_39335</name>
</gene>
<dbReference type="Proteomes" id="UP000664109">
    <property type="component" value="Unassembled WGS sequence"/>
</dbReference>
<accession>A0ABS2V545</accession>
<sequence length="79" mass="8792">MTATEDRQPFVVGDVVTDEMRYETGTVRSVYGNQVRIARPSGLDWWALESAVRRATTREVAMLQTSMSLQLKQLGATAS</sequence>
<dbReference type="RefSeq" id="WP_205378756.1">
    <property type="nucleotide sequence ID" value="NZ_JAFEJA010000003.1"/>
</dbReference>
<comment type="caution">
    <text evidence="1">The sequence shown here is derived from an EMBL/GenBank/DDBJ whole genome shotgun (WGS) entry which is preliminary data.</text>
</comment>
<geneLocation type="plasmid" evidence="1">
    <name>unnamed1</name>
</geneLocation>
<protein>
    <submittedName>
        <fullName evidence="1">Uncharacterized protein</fullName>
    </submittedName>
</protein>
<name>A0ABS2V545_9ACTN</name>
<reference evidence="1 2" key="1">
    <citation type="journal article" date="2016" name="Arch. Microbiol.">
        <title>Streptomyces zhihengii sp. nov., isolated from rhizospheric soil of Psammosilene tunicoides.</title>
        <authorList>
            <person name="Huang M.J."/>
            <person name="Fei J.J."/>
            <person name="Salam N."/>
            <person name="Kim C.J."/>
            <person name="Hozzein W.N."/>
            <person name="Xiao M."/>
            <person name="Huang H.Q."/>
            <person name="Li W.J."/>
        </authorList>
    </citation>
    <scope>NUCLEOTIDE SEQUENCE [LARGE SCALE GENOMIC DNA]</scope>
    <source>
        <strain evidence="1 2">YIM T102</strain>
    </source>
</reference>
<evidence type="ECO:0000313" key="2">
    <source>
        <dbReference type="Proteomes" id="UP000664109"/>
    </source>
</evidence>
<dbReference type="EMBL" id="JAFEJA010000003">
    <property type="protein sequence ID" value="MBM9624594.1"/>
    <property type="molecule type" value="Genomic_DNA"/>
</dbReference>
<organism evidence="1 2">
    <name type="scientific">Streptomyces zhihengii</name>
    <dbReference type="NCBI Taxonomy" id="1818004"/>
    <lineage>
        <taxon>Bacteria</taxon>
        <taxon>Bacillati</taxon>
        <taxon>Actinomycetota</taxon>
        <taxon>Actinomycetes</taxon>
        <taxon>Kitasatosporales</taxon>
        <taxon>Streptomycetaceae</taxon>
        <taxon>Streptomyces</taxon>
    </lineage>
</organism>
<keyword evidence="2" id="KW-1185">Reference proteome</keyword>
<proteinExistence type="predicted"/>
<evidence type="ECO:0000313" key="1">
    <source>
        <dbReference type="EMBL" id="MBM9624594.1"/>
    </source>
</evidence>
<keyword evidence="1" id="KW-0614">Plasmid</keyword>